<dbReference type="AlphaFoldDB" id="A0A6D2INT1"/>
<dbReference type="Pfam" id="PF22486">
    <property type="entry name" value="MATH_2"/>
    <property type="match status" value="1"/>
</dbReference>
<protein>
    <recommendedName>
        <fullName evidence="3">MATH domain-containing protein</fullName>
    </recommendedName>
</protein>
<feature type="domain" description="MATH" evidence="3">
    <location>
        <begin position="6"/>
        <end position="133"/>
    </location>
</feature>
<name>A0A6D2INT1_9BRAS</name>
<keyword evidence="5" id="KW-1185">Reference proteome</keyword>
<dbReference type="PANTHER" id="PTHR46236">
    <property type="entry name" value="TRAF-LIKE SUPERFAMILY PROTEIN"/>
    <property type="match status" value="1"/>
</dbReference>
<organism evidence="4 5">
    <name type="scientific">Microthlaspi erraticum</name>
    <dbReference type="NCBI Taxonomy" id="1685480"/>
    <lineage>
        <taxon>Eukaryota</taxon>
        <taxon>Viridiplantae</taxon>
        <taxon>Streptophyta</taxon>
        <taxon>Embryophyta</taxon>
        <taxon>Tracheophyta</taxon>
        <taxon>Spermatophyta</taxon>
        <taxon>Magnoliopsida</taxon>
        <taxon>eudicotyledons</taxon>
        <taxon>Gunneridae</taxon>
        <taxon>Pentapetalae</taxon>
        <taxon>rosids</taxon>
        <taxon>malvids</taxon>
        <taxon>Brassicales</taxon>
        <taxon>Brassicaceae</taxon>
        <taxon>Coluteocarpeae</taxon>
        <taxon>Microthlaspi</taxon>
    </lineage>
</organism>
<dbReference type="SUPFAM" id="SSF49599">
    <property type="entry name" value="TRAF domain-like"/>
    <property type="match status" value="1"/>
</dbReference>
<gene>
    <name evidence="4" type="ORF">MERR_LOCUS13978</name>
</gene>
<dbReference type="PROSITE" id="PS50144">
    <property type="entry name" value="MATH"/>
    <property type="match status" value="1"/>
</dbReference>
<evidence type="ECO:0000256" key="1">
    <source>
        <dbReference type="ARBA" id="ARBA00023054"/>
    </source>
</evidence>
<feature type="coiled-coil region" evidence="2">
    <location>
        <begin position="236"/>
        <end position="277"/>
    </location>
</feature>
<dbReference type="InterPro" id="IPR002083">
    <property type="entry name" value="MATH/TRAF_dom"/>
</dbReference>
<evidence type="ECO:0000313" key="5">
    <source>
        <dbReference type="Proteomes" id="UP000467841"/>
    </source>
</evidence>
<comment type="caution">
    <text evidence="4">The sequence shown here is derived from an EMBL/GenBank/DDBJ whole genome shotgun (WGS) entry which is preliminary data.</text>
</comment>
<dbReference type="OrthoDB" id="1064473at2759"/>
<dbReference type="PANTHER" id="PTHR46236:SF12">
    <property type="entry name" value="MATH DOMAIN-CONTAINING PROTEIN"/>
    <property type="match status" value="1"/>
</dbReference>
<proteinExistence type="predicted"/>
<dbReference type="InterPro" id="IPR008974">
    <property type="entry name" value="TRAF-like"/>
</dbReference>
<dbReference type="EMBL" id="CACVBM020001052">
    <property type="protein sequence ID" value="CAA7026743.1"/>
    <property type="molecule type" value="Genomic_DNA"/>
</dbReference>
<evidence type="ECO:0000313" key="4">
    <source>
        <dbReference type="EMBL" id="CAA7026743.1"/>
    </source>
</evidence>
<dbReference type="Gene3D" id="2.60.210.10">
    <property type="entry name" value="Apoptosis, Tumor Necrosis Factor Receptor Associated Protein 2, Chain A"/>
    <property type="match status" value="1"/>
</dbReference>
<reference evidence="4" key="1">
    <citation type="submission" date="2020-01" db="EMBL/GenBank/DDBJ databases">
        <authorList>
            <person name="Mishra B."/>
        </authorList>
    </citation>
    <scope>NUCLEOTIDE SEQUENCE [LARGE SCALE GENOMIC DNA]</scope>
</reference>
<evidence type="ECO:0000259" key="3">
    <source>
        <dbReference type="PROSITE" id="PS50144"/>
    </source>
</evidence>
<dbReference type="CDD" id="cd00121">
    <property type="entry name" value="MATH"/>
    <property type="match status" value="1"/>
</dbReference>
<dbReference type="Proteomes" id="UP000467841">
    <property type="component" value="Unassembled WGS sequence"/>
</dbReference>
<evidence type="ECO:0000256" key="2">
    <source>
        <dbReference type="SAM" id="Coils"/>
    </source>
</evidence>
<dbReference type="InterPro" id="IPR050804">
    <property type="entry name" value="MCC"/>
</dbReference>
<sequence length="305" mass="35036">MGTELKKAFSWEIDNFSERTDMIKSDPFSSGGCNWCLKVHPKGYIGQDGLILFLGVGDVHPESLRRGWKRRVRFCFVFLDQSGQELYRTPREDSSRLFCHEVPGCGRIIKFTLNELQEKGFLENNQLRVEIYMNVLEVVHQVESTVNDMVDFHGVQIPASQFGPVDKTFKELPDFGLDLELKRKGSQRGYMKQLICLIQTLIIKPPHSLSLLELSNAQSDLSVLTEAGFKLDWLRSKLEEASLAREKARVQQLEERVKNVELDLSDLKVELEKEKIKSAAIVSSFEFIDFLIKRVFLCCFSISKH</sequence>
<keyword evidence="1 2" id="KW-0175">Coiled coil</keyword>
<accession>A0A6D2INT1</accession>